<dbReference type="Proteomes" id="UP001326199">
    <property type="component" value="Unassembled WGS sequence"/>
</dbReference>
<feature type="signal peptide" evidence="2">
    <location>
        <begin position="1"/>
        <end position="19"/>
    </location>
</feature>
<feature type="chain" id="PRO_5045362805" description="Secreted protein" evidence="2">
    <location>
        <begin position="20"/>
        <end position="165"/>
    </location>
</feature>
<evidence type="ECO:0000256" key="2">
    <source>
        <dbReference type="SAM" id="SignalP"/>
    </source>
</evidence>
<feature type="compositionally biased region" description="Polar residues" evidence="1">
    <location>
        <begin position="142"/>
        <end position="159"/>
    </location>
</feature>
<dbReference type="GeneID" id="87930313"/>
<accession>A0ABR0HQW4</accession>
<protein>
    <recommendedName>
        <fullName evidence="5">Secreted protein</fullName>
    </recommendedName>
</protein>
<keyword evidence="2" id="KW-0732">Signal</keyword>
<evidence type="ECO:0008006" key="5">
    <source>
        <dbReference type="Google" id="ProtNLM"/>
    </source>
</evidence>
<gene>
    <name evidence="3" type="ORF">QC763_209235</name>
</gene>
<evidence type="ECO:0000313" key="3">
    <source>
        <dbReference type="EMBL" id="KAK4670161.1"/>
    </source>
</evidence>
<evidence type="ECO:0000313" key="4">
    <source>
        <dbReference type="Proteomes" id="UP001326199"/>
    </source>
</evidence>
<reference evidence="3 4" key="1">
    <citation type="journal article" date="2023" name="bioRxiv">
        <title>High-quality genome assemblies of four members of thePodospora anserinaspecies complex.</title>
        <authorList>
            <person name="Ament-Velasquez S.L."/>
            <person name="Vogan A.A."/>
            <person name="Wallerman O."/>
            <person name="Hartmann F."/>
            <person name="Gautier V."/>
            <person name="Silar P."/>
            <person name="Giraud T."/>
            <person name="Johannesson H."/>
        </authorList>
    </citation>
    <scope>NUCLEOTIDE SEQUENCE [LARGE SCALE GENOMIC DNA]</scope>
    <source>
        <strain evidence="3 4">CBS 411.78</strain>
    </source>
</reference>
<comment type="caution">
    <text evidence="3">The sequence shown here is derived from an EMBL/GenBank/DDBJ whole genome shotgun (WGS) entry which is preliminary data.</text>
</comment>
<feature type="region of interest" description="Disordered" evidence="1">
    <location>
        <begin position="141"/>
        <end position="165"/>
    </location>
</feature>
<keyword evidence="4" id="KW-1185">Reference proteome</keyword>
<proteinExistence type="predicted"/>
<dbReference type="RefSeq" id="XP_062768831.1">
    <property type="nucleotide sequence ID" value="XM_062909970.1"/>
</dbReference>
<dbReference type="EMBL" id="JAFFHB010000002">
    <property type="protein sequence ID" value="KAK4670161.1"/>
    <property type="molecule type" value="Genomic_DNA"/>
</dbReference>
<name>A0ABR0HQW4_9PEZI</name>
<evidence type="ECO:0000256" key="1">
    <source>
        <dbReference type="SAM" id="MobiDB-lite"/>
    </source>
</evidence>
<sequence length="165" mass="18654">MQLTNLLVAIMATASAVSATCHTSGVTWNDKAAARRAITDACTKGRFSVTFGIQEKIFLCVNSGGKQKMEFWVQNKANSRRNWDDADCIHRLSREVDGCNQNKGGYSNVDNWYYRLGWMTRKWTTYGYGPGRFELPKPSTHIKPSTTLDPPISTHTLYSTHRDQK</sequence>
<organism evidence="3 4">
    <name type="scientific">Podospora pseudopauciseta</name>
    <dbReference type="NCBI Taxonomy" id="2093780"/>
    <lineage>
        <taxon>Eukaryota</taxon>
        <taxon>Fungi</taxon>
        <taxon>Dikarya</taxon>
        <taxon>Ascomycota</taxon>
        <taxon>Pezizomycotina</taxon>
        <taxon>Sordariomycetes</taxon>
        <taxon>Sordariomycetidae</taxon>
        <taxon>Sordariales</taxon>
        <taxon>Podosporaceae</taxon>
        <taxon>Podospora</taxon>
    </lineage>
</organism>